<dbReference type="EMBL" id="LAZR01050663">
    <property type="protein sequence ID" value="KKK86858.1"/>
    <property type="molecule type" value="Genomic_DNA"/>
</dbReference>
<comment type="caution">
    <text evidence="2">The sequence shown here is derived from an EMBL/GenBank/DDBJ whole genome shotgun (WGS) entry which is preliminary data.</text>
</comment>
<proteinExistence type="predicted"/>
<organism evidence="2">
    <name type="scientific">marine sediment metagenome</name>
    <dbReference type="NCBI Taxonomy" id="412755"/>
    <lineage>
        <taxon>unclassified sequences</taxon>
        <taxon>metagenomes</taxon>
        <taxon>ecological metagenomes</taxon>
    </lineage>
</organism>
<dbReference type="AlphaFoldDB" id="A0A0F8YZL9"/>
<reference evidence="2" key="1">
    <citation type="journal article" date="2015" name="Nature">
        <title>Complex archaea that bridge the gap between prokaryotes and eukaryotes.</title>
        <authorList>
            <person name="Spang A."/>
            <person name="Saw J.H."/>
            <person name="Jorgensen S.L."/>
            <person name="Zaremba-Niedzwiedzka K."/>
            <person name="Martijn J."/>
            <person name="Lind A.E."/>
            <person name="van Eijk R."/>
            <person name="Schleper C."/>
            <person name="Guy L."/>
            <person name="Ettema T.J."/>
        </authorList>
    </citation>
    <scope>NUCLEOTIDE SEQUENCE</scope>
</reference>
<sequence length="76" mass="8117">MAANFQFRLTGSTPGSSFVRMEVEGAVPNAFALHEILATATALFLGAGAHLPRVQLRPEDTDNVPNSPQEPPSDVR</sequence>
<feature type="region of interest" description="Disordered" evidence="1">
    <location>
        <begin position="55"/>
        <end position="76"/>
    </location>
</feature>
<evidence type="ECO:0000313" key="2">
    <source>
        <dbReference type="EMBL" id="KKK86858.1"/>
    </source>
</evidence>
<name>A0A0F8YZL9_9ZZZZ</name>
<accession>A0A0F8YZL9</accession>
<evidence type="ECO:0000256" key="1">
    <source>
        <dbReference type="SAM" id="MobiDB-lite"/>
    </source>
</evidence>
<gene>
    <name evidence="2" type="ORF">LCGC14_2759040</name>
</gene>
<protein>
    <submittedName>
        <fullName evidence="2">Uncharacterized protein</fullName>
    </submittedName>
</protein>